<evidence type="ECO:0000313" key="1">
    <source>
        <dbReference type="EMBL" id="SAI86581.1"/>
    </source>
</evidence>
<organism evidence="1 2">
    <name type="scientific">Saccharolobus solfataricus</name>
    <name type="common">Sulfolobus solfataricus</name>
    <dbReference type="NCBI Taxonomy" id="2287"/>
    <lineage>
        <taxon>Archaea</taxon>
        <taxon>Thermoproteota</taxon>
        <taxon>Thermoprotei</taxon>
        <taxon>Sulfolobales</taxon>
        <taxon>Sulfolobaceae</taxon>
        <taxon>Saccharolobus</taxon>
    </lineage>
</organism>
<dbReference type="PATRIC" id="fig|2287.6.peg.748"/>
<reference evidence="2" key="1">
    <citation type="submission" date="2016-04" db="EMBL/GenBank/DDBJ databases">
        <authorList>
            <person name="Shah S.A."/>
            <person name="Garrett R.A."/>
        </authorList>
    </citation>
    <scope>NUCLEOTIDE SEQUENCE [LARGE SCALE GENOMIC DNA]</scope>
    <source>
        <strain evidence="2">ATCC 35091 / DSM 1616 / JCM 8930 / NBRC 15331 / P1</strain>
    </source>
</reference>
<sequence length="79" mass="9045">MVQVKDVRDALRKMGRMTLRGVRDRRVAVDFHAIPQYHANKSFLSRIKPTKGMSWGLVQAAIFLLGRTRSFLDVRVSGM</sequence>
<name>A0A0E3K5B4_SACSO</name>
<gene>
    <name evidence="1" type="ORF">SSOP1_3027</name>
</gene>
<protein>
    <submittedName>
        <fullName evidence="1">ORF1 in transposon ISC1359</fullName>
    </submittedName>
</protein>
<dbReference type="AlphaFoldDB" id="A0A0E3K5B4"/>
<dbReference type="Proteomes" id="UP000076770">
    <property type="component" value="Chromosome i"/>
</dbReference>
<accession>A0A0E3K5B4</accession>
<dbReference type="EMBL" id="LT549890">
    <property type="protein sequence ID" value="SAI86581.1"/>
    <property type="molecule type" value="Genomic_DNA"/>
</dbReference>
<evidence type="ECO:0000313" key="2">
    <source>
        <dbReference type="Proteomes" id="UP000076770"/>
    </source>
</evidence>
<proteinExistence type="predicted"/>